<accession>A2EFK0</accession>
<reference evidence="1" key="1">
    <citation type="submission" date="2006-10" db="EMBL/GenBank/DDBJ databases">
        <authorList>
            <person name="Amadeo P."/>
            <person name="Zhao Q."/>
            <person name="Wortman J."/>
            <person name="Fraser-Liggett C."/>
            <person name="Carlton J."/>
        </authorList>
    </citation>
    <scope>NUCLEOTIDE SEQUENCE</scope>
    <source>
        <strain evidence="1">G3</strain>
    </source>
</reference>
<keyword evidence="2" id="KW-1185">Reference proteome</keyword>
<gene>
    <name evidence="1" type="ORF">TVAG_191170</name>
</gene>
<dbReference type="Proteomes" id="UP000001542">
    <property type="component" value="Unassembled WGS sequence"/>
</dbReference>
<organism evidence="1 2">
    <name type="scientific">Trichomonas vaginalis (strain ATCC PRA-98 / G3)</name>
    <dbReference type="NCBI Taxonomy" id="412133"/>
    <lineage>
        <taxon>Eukaryota</taxon>
        <taxon>Metamonada</taxon>
        <taxon>Parabasalia</taxon>
        <taxon>Trichomonadida</taxon>
        <taxon>Trichomonadidae</taxon>
        <taxon>Trichomonas</taxon>
    </lineage>
</organism>
<evidence type="ECO:0000313" key="1">
    <source>
        <dbReference type="EMBL" id="EAY08594.1"/>
    </source>
</evidence>
<dbReference type="RefSeq" id="XP_001320817.1">
    <property type="nucleotide sequence ID" value="XM_001320782.1"/>
</dbReference>
<dbReference type="SUPFAM" id="SSF48371">
    <property type="entry name" value="ARM repeat"/>
    <property type="match status" value="1"/>
</dbReference>
<dbReference type="VEuPathDB" id="TrichDB:TVAGG3_0821050"/>
<proteinExistence type="predicted"/>
<dbReference type="VEuPathDB" id="TrichDB:TVAG_191170"/>
<sequence>MSSNNDIFNQLMNKNNQKLLLISDRQSKNDPATDNIRQYLSEIGNKIQENNFLSIFSLLEQHHDFSEQDILLVGYYVNENEIINKIFGLLLNNDSTIELQTSILEFFADTCFYHKSTAHTLINLGIYDFWKQFYPACPQNLHLHYMLLRGICANSFRSTENVFEEEILNKIIPPDESLLIEWIQLLHAVTEHNISYWDAVKVINLVFGFLESDNEAIAVEASKVLLSVYVRCQTTLIEIYNLEKRNYINNLIITTNSRDLFDNLFWLVSLIFQNSYGIYYIINEKTNFFDSLKQQIIKLQPKIFFRSFSNIMVWASQMGSNFINYTFFDYTLQNLDELPYQEQREFIVSSMMCSLAEIPGTLEFIAKQEKLGNAFVEFLENEGDEYIKENYLGFFQQIKEKLIAKNFDTHGTIFENPTVSEFLESI</sequence>
<reference evidence="1" key="2">
    <citation type="journal article" date="2007" name="Science">
        <title>Draft genome sequence of the sexually transmitted pathogen Trichomonas vaginalis.</title>
        <authorList>
            <person name="Carlton J.M."/>
            <person name="Hirt R.P."/>
            <person name="Silva J.C."/>
            <person name="Delcher A.L."/>
            <person name="Schatz M."/>
            <person name="Zhao Q."/>
            <person name="Wortman J.R."/>
            <person name="Bidwell S.L."/>
            <person name="Alsmark U.C.M."/>
            <person name="Besteiro S."/>
            <person name="Sicheritz-Ponten T."/>
            <person name="Noel C.J."/>
            <person name="Dacks J.B."/>
            <person name="Foster P.G."/>
            <person name="Simillion C."/>
            <person name="Van de Peer Y."/>
            <person name="Miranda-Saavedra D."/>
            <person name="Barton G.J."/>
            <person name="Westrop G.D."/>
            <person name="Mueller S."/>
            <person name="Dessi D."/>
            <person name="Fiori P.L."/>
            <person name="Ren Q."/>
            <person name="Paulsen I."/>
            <person name="Zhang H."/>
            <person name="Bastida-Corcuera F.D."/>
            <person name="Simoes-Barbosa A."/>
            <person name="Brown M.T."/>
            <person name="Hayes R.D."/>
            <person name="Mukherjee M."/>
            <person name="Okumura C.Y."/>
            <person name="Schneider R."/>
            <person name="Smith A.J."/>
            <person name="Vanacova S."/>
            <person name="Villalvazo M."/>
            <person name="Haas B.J."/>
            <person name="Pertea M."/>
            <person name="Feldblyum T.V."/>
            <person name="Utterback T.R."/>
            <person name="Shu C.L."/>
            <person name="Osoegawa K."/>
            <person name="de Jong P.J."/>
            <person name="Hrdy I."/>
            <person name="Horvathova L."/>
            <person name="Zubacova Z."/>
            <person name="Dolezal P."/>
            <person name="Malik S.B."/>
            <person name="Logsdon J.M. Jr."/>
            <person name="Henze K."/>
            <person name="Gupta A."/>
            <person name="Wang C.C."/>
            <person name="Dunne R.L."/>
            <person name="Upcroft J.A."/>
            <person name="Upcroft P."/>
            <person name="White O."/>
            <person name="Salzberg S.L."/>
            <person name="Tang P."/>
            <person name="Chiu C.-H."/>
            <person name="Lee Y.-S."/>
            <person name="Embley T.M."/>
            <person name="Coombs G.H."/>
            <person name="Mottram J.C."/>
            <person name="Tachezy J."/>
            <person name="Fraser-Liggett C.M."/>
            <person name="Johnson P.J."/>
        </authorList>
    </citation>
    <scope>NUCLEOTIDE SEQUENCE [LARGE SCALE GENOMIC DNA]</scope>
    <source>
        <strain evidence="1">G3</strain>
    </source>
</reference>
<protein>
    <submittedName>
        <fullName evidence="1">Uncharacterized protein</fullName>
    </submittedName>
</protein>
<dbReference type="KEGG" id="tva:4766498"/>
<dbReference type="EMBL" id="DS113375">
    <property type="protein sequence ID" value="EAY08594.1"/>
    <property type="molecule type" value="Genomic_DNA"/>
</dbReference>
<name>A2EFK0_TRIV3</name>
<dbReference type="AlphaFoldDB" id="A2EFK0"/>
<evidence type="ECO:0000313" key="2">
    <source>
        <dbReference type="Proteomes" id="UP000001542"/>
    </source>
</evidence>
<dbReference type="InterPro" id="IPR016024">
    <property type="entry name" value="ARM-type_fold"/>
</dbReference>
<dbReference type="InParanoid" id="A2EFK0"/>